<evidence type="ECO:0000313" key="5">
    <source>
        <dbReference type="EMBL" id="TKC35461.1"/>
    </source>
</evidence>
<evidence type="ECO:0000313" key="6">
    <source>
        <dbReference type="Proteomes" id="UP000308365"/>
    </source>
</evidence>
<gene>
    <name evidence="5" type="ORF">EI555_007328</name>
</gene>
<evidence type="ECO:0000259" key="4">
    <source>
        <dbReference type="Pfam" id="PF13898"/>
    </source>
</evidence>
<proteinExistence type="inferred from homology"/>
<dbReference type="Proteomes" id="UP000308365">
    <property type="component" value="Unassembled WGS sequence"/>
</dbReference>
<feature type="compositionally biased region" description="Basic and acidic residues" evidence="3">
    <location>
        <begin position="106"/>
        <end position="116"/>
    </location>
</feature>
<organism evidence="5 6">
    <name type="scientific">Monodon monoceros</name>
    <name type="common">Narwhal</name>
    <name type="synonym">Ceratodon monodon</name>
    <dbReference type="NCBI Taxonomy" id="40151"/>
    <lineage>
        <taxon>Eukaryota</taxon>
        <taxon>Metazoa</taxon>
        <taxon>Chordata</taxon>
        <taxon>Craniata</taxon>
        <taxon>Vertebrata</taxon>
        <taxon>Euteleostomi</taxon>
        <taxon>Mammalia</taxon>
        <taxon>Eutheria</taxon>
        <taxon>Laurasiatheria</taxon>
        <taxon>Artiodactyla</taxon>
        <taxon>Whippomorpha</taxon>
        <taxon>Cetacea</taxon>
        <taxon>Odontoceti</taxon>
        <taxon>Monodontidae</taxon>
        <taxon>Monodon</taxon>
    </lineage>
</organism>
<protein>
    <recommendedName>
        <fullName evidence="2">Ubiquitin carboxyl-terminal hydrolase MINDY</fullName>
        <ecNumber evidence="2">3.4.19.12</ecNumber>
    </recommendedName>
</protein>
<dbReference type="InterPro" id="IPR039785">
    <property type="entry name" value="MINY3/4"/>
</dbReference>
<comment type="caution">
    <text evidence="5">The sequence shown here is derived from an EMBL/GenBank/DDBJ whole genome shotgun (WGS) entry which is preliminary data.</text>
</comment>
<dbReference type="GO" id="GO:0006508">
    <property type="term" value="P:proteolysis"/>
    <property type="evidence" value="ECO:0007669"/>
    <property type="project" value="UniProtKB-KW"/>
</dbReference>
<reference evidence="6" key="1">
    <citation type="journal article" date="2019" name="IScience">
        <title>Narwhal Genome Reveals Long-Term Low Genetic Diversity despite Current Large Abundance Size.</title>
        <authorList>
            <person name="Westbury M.V."/>
            <person name="Petersen B."/>
            <person name="Garde E."/>
            <person name="Heide-Jorgensen M.P."/>
            <person name="Lorenzen E.D."/>
        </authorList>
    </citation>
    <scope>NUCLEOTIDE SEQUENCE [LARGE SCALE GENOMIC DNA]</scope>
</reference>
<keyword evidence="2" id="KW-0833">Ubl conjugation pathway</keyword>
<dbReference type="EC" id="3.4.19.12" evidence="2"/>
<evidence type="ECO:0000256" key="3">
    <source>
        <dbReference type="SAM" id="MobiDB-lite"/>
    </source>
</evidence>
<dbReference type="AlphaFoldDB" id="A0A4U1EGU8"/>
<feature type="domain" description="Deubiquitinating enzyme MINDY-3/4 conserved" evidence="4">
    <location>
        <begin position="1"/>
        <end position="64"/>
    </location>
</feature>
<dbReference type="Pfam" id="PF13898">
    <property type="entry name" value="MINDY-3_4_CD"/>
    <property type="match status" value="1"/>
</dbReference>
<keyword evidence="2" id="KW-0645">Protease</keyword>
<name>A0A4U1EGU8_MONMO</name>
<dbReference type="InterPro" id="IPR025257">
    <property type="entry name" value="MINDY-3/4_CD"/>
</dbReference>
<feature type="non-terminal residue" evidence="5">
    <location>
        <position position="1"/>
    </location>
</feature>
<comment type="function">
    <text evidence="2">Hydrolase that can remove 'Lys-48'-linked conjugated ubiquitin from proteins.</text>
</comment>
<dbReference type="EMBL" id="RWIC01001526">
    <property type="protein sequence ID" value="TKC35461.1"/>
    <property type="molecule type" value="Genomic_DNA"/>
</dbReference>
<feature type="region of interest" description="Disordered" evidence="3">
    <location>
        <begin position="85"/>
        <end position="116"/>
    </location>
</feature>
<comment type="catalytic activity">
    <reaction evidence="2">
        <text>Thiol-dependent hydrolysis of ester, thioester, amide, peptide and isopeptide bonds formed by the C-terminal Gly of ubiquitin (a 76-residue protein attached to proteins as an intracellular targeting signal).</text>
        <dbReference type="EC" id="3.4.19.12"/>
    </reaction>
</comment>
<dbReference type="GO" id="GO:1990380">
    <property type="term" value="F:K48-linked deubiquitinase activity"/>
    <property type="evidence" value="ECO:0007669"/>
    <property type="project" value="UniProtKB-UniRule"/>
</dbReference>
<comment type="similarity">
    <text evidence="1 2">Belongs to the MINDY deubiquitinase family. FAM188 subfamily.</text>
</comment>
<sequence>VGSMLKTPKLPIWLCNINGNYSVLFSTDRQLLSDWKVERLFDLYFYSGQPAQNKPAHLTILIPITGKESDMKMNTGQEDGFLQWRQQSEPSGERPPSTGMEPFPFTKEKARMCNEV</sequence>
<dbReference type="PANTHER" id="PTHR12473">
    <property type="entry name" value="UBIQUITIN CARBOXYL-TERMINAL HYDROLASE MINDY-4-RELATED"/>
    <property type="match status" value="1"/>
</dbReference>
<accession>A0A4U1EGU8</accession>
<dbReference type="PANTHER" id="PTHR12473:SF18">
    <property type="entry name" value="INACTIVE UBIQUITIN CARBOXYL-TERMINAL HYDROLASE MINDY-4B"/>
    <property type="match status" value="1"/>
</dbReference>
<dbReference type="GO" id="GO:0004843">
    <property type="term" value="F:cysteine-type deubiquitinase activity"/>
    <property type="evidence" value="ECO:0007669"/>
    <property type="project" value="UniProtKB-UniRule"/>
</dbReference>
<keyword evidence="2" id="KW-0788">Thiol protease</keyword>
<keyword evidence="2" id="KW-0378">Hydrolase</keyword>
<evidence type="ECO:0000256" key="2">
    <source>
        <dbReference type="RuleBase" id="RU367088"/>
    </source>
</evidence>
<evidence type="ECO:0000256" key="1">
    <source>
        <dbReference type="ARBA" id="ARBA00011074"/>
    </source>
</evidence>
<dbReference type="GO" id="GO:0071108">
    <property type="term" value="P:protein K48-linked deubiquitination"/>
    <property type="evidence" value="ECO:0007669"/>
    <property type="project" value="InterPro"/>
</dbReference>